<dbReference type="FunFam" id="3.30.470.20:FF:000002">
    <property type="entry name" value="Succinate--CoA ligase [ADP-forming] subunit beta"/>
    <property type="match status" value="1"/>
</dbReference>
<comment type="similarity">
    <text evidence="7 8">Belongs to the succinate/malate CoA ligase beta subunit family.</text>
</comment>
<dbReference type="PANTHER" id="PTHR11815">
    <property type="entry name" value="SUCCINYL-COA SYNTHETASE BETA CHAIN"/>
    <property type="match status" value="1"/>
</dbReference>
<dbReference type="InterPro" id="IPR016102">
    <property type="entry name" value="Succinyl-CoA_synth-like"/>
</dbReference>
<comment type="subcellular location">
    <subcellularLocation>
        <location evidence="7">Mitochondrion</location>
    </subcellularLocation>
</comment>
<dbReference type="Pfam" id="PF08442">
    <property type="entry name" value="ATP-grasp_2"/>
    <property type="match status" value="1"/>
</dbReference>
<dbReference type="Pfam" id="PF00549">
    <property type="entry name" value="Ligase_CoA"/>
    <property type="match status" value="1"/>
</dbReference>
<dbReference type="SUPFAM" id="SSF141571">
    <property type="entry name" value="Pentapeptide repeat-like"/>
    <property type="match status" value="1"/>
</dbReference>
<comment type="pathway">
    <text evidence="1 7">Carbohydrate metabolism; tricarboxylic acid cycle; succinate from succinyl-CoA (ligase route): step 1/1.</text>
</comment>
<keyword evidence="2 7" id="KW-0816">Tricarboxylic acid cycle</keyword>
<dbReference type="InterPro" id="IPR013815">
    <property type="entry name" value="ATP_grasp_subdomain_1"/>
</dbReference>
<dbReference type="Gene3D" id="3.30.470.20">
    <property type="entry name" value="ATP-grasp fold, B domain"/>
    <property type="match status" value="1"/>
</dbReference>
<dbReference type="Proteomes" id="UP001620626">
    <property type="component" value="Unassembled WGS sequence"/>
</dbReference>
<feature type="domain" description="ATP-grasp fold succinyl-CoA synthetase-type" evidence="10">
    <location>
        <begin position="747"/>
        <end position="958"/>
    </location>
</feature>
<dbReference type="Gene3D" id="3.30.1490.20">
    <property type="entry name" value="ATP-grasp fold, A domain"/>
    <property type="match status" value="1"/>
</dbReference>
<comment type="caution">
    <text evidence="11">The sequence shown here is derived from an EMBL/GenBank/DDBJ whole genome shotgun (WGS) entry which is preliminary data.</text>
</comment>
<comment type="caution">
    <text evidence="7">Lacks conserved residue(s) required for the propagation of feature annotation.</text>
</comment>
<dbReference type="GO" id="GO:0004775">
    <property type="term" value="F:succinate-CoA ligase (ADP-forming) activity"/>
    <property type="evidence" value="ECO:0007669"/>
    <property type="project" value="UniProtKB-UniRule"/>
</dbReference>
<sequence length="1161" mass="128111">MMNIISEEWEAHDKLNMSIIRLNPPAFQSLVLNPPTFQSPGLNPPAFQALGLNPPAFQSLGLNSPTFQSPGLNPPAFQALGLNSPKFQSLGLNPPAFQLLGLNPPAFQSLGLNPPAFQALGLNSPTFQSLGPTHQHSNHWDSIPAFQLLGLNPPAFQSLGLNPPAFQSLGLNPPAFQALGLNSPTFQSLVLNPPAFQSLGLNPPTFQSLGLNPPAFQSLGLNTSISITGTQYQHFNYWDSTHQHFNYWDSTHQHFNHWDSTHQHFNHWDSTHQHFKHWDLIHQHFNHWYSTHQHSNRRDSTHQHFNHWDSTHQHFKHWDLIHQHFNHWDSTHQHFNHWDSTHQHLNHWDSTHQHFKHWDLIHQHFNHWYSTHQHSNHWDSIPAFQLLGLNPPAFQLLGLNPPAFQALGLNSPTFQSLVLNPPAFQALGLNSPTFQSLVLNPPTFQSPGLNPPAFQSLGLNPPAFQSLGLNPPAFQSLGLNPPAFQALGLNSPTFQSLVLNPPTFQSPGLNPPAFQSLVLNPPAFQSLGLNPPAFQSLGLNPPAFQLLGLNPPAFQALGLNSPTFQSLVLNPPTFQSPGLNPPAFQSLGLNSSALLARPLRGLVLGPSAPHPRIFWPKVLARPLRGLVLGPSAPSPPPTIFCANPPSFNHWDSTHQHSNHWDSIHHIQVTGLNLINPSATQLPGLSSPTFQSPELNLSKFSSIFLFGDILCCSQNKMNFLGRSSTSLATTSICGLNRLCRATQIRNLNLQEYQSKSLLRKSGCTVQNFFLIEQNEKQTDDQFQNTEYAEYVVKAQILAGGRGKGHFIGCPKNEGGIRITRSVEKAKSYTEGMLGKRLVTKQTGDEGVVVKKVMVAESITIRRETYLSVLMDPTSAGPVVVACPLGGVDIEEVAATQPVLILKERISVFDGITEGQCQKIAQFLGFSGKTAAKAADQIRRLYELFIKVDASQIEINPFVETNDGKVFCVDAKLNFDDNASFRQSDIFALETFEEMDPREMMAKKCGLSYVGLDGNIACMVNGAGLAMATMDIIKLHGGEPANFLDLGGGATVQQVREAFNIVMSDASKLRVIFVNVFCGILRCDVVAQGILDATADRELDIPVVIRLKGNRMAEAKQLIDGAPKTAIFECFDSFEEAAKRAVQISRENEAELDKPGEKSAYGT</sequence>
<evidence type="ECO:0000313" key="12">
    <source>
        <dbReference type="Proteomes" id="UP001620626"/>
    </source>
</evidence>
<keyword evidence="6 7" id="KW-0460">Magnesium</keyword>
<evidence type="ECO:0000256" key="5">
    <source>
        <dbReference type="ARBA" id="ARBA00022741"/>
    </source>
</evidence>
<dbReference type="NCBIfam" id="TIGR01016">
    <property type="entry name" value="sucCoAbeta"/>
    <property type="match status" value="1"/>
</dbReference>
<feature type="binding site" evidence="7">
    <location>
        <position position="954"/>
    </location>
    <ligand>
        <name>Mg(2+)</name>
        <dbReference type="ChEBI" id="CHEBI:18420"/>
    </ligand>
</feature>
<evidence type="ECO:0000256" key="8">
    <source>
        <dbReference type="RuleBase" id="RU361258"/>
    </source>
</evidence>
<dbReference type="GO" id="GO:0006099">
    <property type="term" value="P:tricarboxylic acid cycle"/>
    <property type="evidence" value="ECO:0007669"/>
    <property type="project" value="UniProtKB-UniRule"/>
</dbReference>
<name>A0ABD2LWW8_9BILA</name>
<gene>
    <name evidence="11" type="ORF">niasHT_006722</name>
</gene>
<dbReference type="AlphaFoldDB" id="A0ABD2LWW8"/>
<dbReference type="InterPro" id="IPR005809">
    <property type="entry name" value="Succ_CoA_ligase-like_bsu"/>
</dbReference>
<dbReference type="GO" id="GO:0005524">
    <property type="term" value="F:ATP binding"/>
    <property type="evidence" value="ECO:0007669"/>
    <property type="project" value="UniProtKB-UniRule"/>
</dbReference>
<evidence type="ECO:0000256" key="7">
    <source>
        <dbReference type="HAMAP-Rule" id="MF_03219"/>
    </source>
</evidence>
<accession>A0ABD2LWW8</accession>
<feature type="binding site" evidence="7">
    <location>
        <begin position="799"/>
        <end position="801"/>
    </location>
    <ligand>
        <name>ATP</name>
        <dbReference type="ChEBI" id="CHEBI:30616"/>
    </ligand>
</feature>
<keyword evidence="7" id="KW-0496">Mitochondrion</keyword>
<dbReference type="GO" id="GO:0005739">
    <property type="term" value="C:mitochondrion"/>
    <property type="evidence" value="ECO:0007669"/>
    <property type="project" value="UniProtKB-SubCell"/>
</dbReference>
<evidence type="ECO:0000256" key="6">
    <source>
        <dbReference type="ARBA" id="ARBA00022842"/>
    </source>
</evidence>
<comment type="function">
    <text evidence="7">Succinyl-CoA synthetase functions in the citric acid cycle (TCA), coupling the hydrolysis of succinyl-CoA to the synthesis of ATP and thus represents the only step of substrate-level phosphorylation in the TCA. The beta subunit provides nucleotide specificity of the enzyme and binds the substrate succinate, while the binding sites for coenzyme A and phosphate are found in the alpha subunit.</text>
</comment>
<dbReference type="Gene3D" id="3.40.50.261">
    <property type="entry name" value="Succinyl-CoA synthetase domains"/>
    <property type="match status" value="1"/>
</dbReference>
<evidence type="ECO:0000259" key="9">
    <source>
        <dbReference type="Pfam" id="PF00549"/>
    </source>
</evidence>
<comment type="subunit">
    <text evidence="7 8">Heterodimer of an alpha and a beta subunit.</text>
</comment>
<keyword evidence="5 7" id="KW-0547">Nucleotide-binding</keyword>
<reference evidence="11 12" key="1">
    <citation type="submission" date="2024-10" db="EMBL/GenBank/DDBJ databases">
        <authorList>
            <person name="Kim D."/>
        </authorList>
    </citation>
    <scope>NUCLEOTIDE SEQUENCE [LARGE SCALE GENOMIC DNA]</scope>
    <source>
        <strain evidence="11">BH-2024</strain>
    </source>
</reference>
<dbReference type="EMBL" id="JBICBT010000240">
    <property type="protein sequence ID" value="KAL3119636.1"/>
    <property type="molecule type" value="Genomic_DNA"/>
</dbReference>
<keyword evidence="12" id="KW-1185">Reference proteome</keyword>
<evidence type="ECO:0000256" key="4">
    <source>
        <dbReference type="ARBA" id="ARBA00022723"/>
    </source>
</evidence>
<evidence type="ECO:0000259" key="10">
    <source>
        <dbReference type="Pfam" id="PF08442"/>
    </source>
</evidence>
<keyword evidence="3 7" id="KW-0436">Ligase</keyword>
<dbReference type="NCBIfam" id="NF001913">
    <property type="entry name" value="PRK00696.1"/>
    <property type="match status" value="1"/>
</dbReference>
<comment type="catalytic activity">
    <reaction evidence="7">
        <text>succinate + ATP + CoA = succinyl-CoA + ADP + phosphate</text>
        <dbReference type="Rhea" id="RHEA:17661"/>
        <dbReference type="ChEBI" id="CHEBI:30031"/>
        <dbReference type="ChEBI" id="CHEBI:30616"/>
        <dbReference type="ChEBI" id="CHEBI:43474"/>
        <dbReference type="ChEBI" id="CHEBI:57287"/>
        <dbReference type="ChEBI" id="CHEBI:57292"/>
        <dbReference type="ChEBI" id="CHEBI:456216"/>
        <dbReference type="EC" id="6.2.1.5"/>
    </reaction>
</comment>
<dbReference type="InterPro" id="IPR013650">
    <property type="entry name" value="ATP-grasp_succ-CoA_synth-type"/>
</dbReference>
<dbReference type="InterPro" id="IPR017866">
    <property type="entry name" value="Succ-CoA_synthase_bsu_CS"/>
</dbReference>
<feature type="domain" description="ATP-citrate synthase/succinyl-CoA ligase C-terminal" evidence="9">
    <location>
        <begin position="1017"/>
        <end position="1111"/>
    </location>
</feature>
<evidence type="ECO:0000256" key="2">
    <source>
        <dbReference type="ARBA" id="ARBA00022532"/>
    </source>
</evidence>
<dbReference type="InterPro" id="IPR005811">
    <property type="entry name" value="SUCC_ACL_C"/>
</dbReference>
<feature type="binding site" evidence="7">
    <location>
        <position position="862"/>
    </location>
    <ligand>
        <name>ATP</name>
        <dbReference type="ChEBI" id="CHEBI:30616"/>
    </ligand>
</feature>
<dbReference type="SUPFAM" id="SSF56059">
    <property type="entry name" value="Glutathione synthetase ATP-binding domain-like"/>
    <property type="match status" value="1"/>
</dbReference>
<protein>
    <recommendedName>
        <fullName evidence="7">Succinate--CoA ligase [ADP-forming] subunit beta, mitochondrial</fullName>
        <ecNumber evidence="7">6.2.1.5</ecNumber>
    </recommendedName>
    <alternativeName>
        <fullName evidence="7">Succinyl-CoA synthetase beta chain</fullName>
        <shortName evidence="7">SCS-beta</shortName>
    </alternativeName>
</protein>
<proteinExistence type="inferred from homology"/>
<evidence type="ECO:0000313" key="11">
    <source>
        <dbReference type="EMBL" id="KAL3119636.1"/>
    </source>
</evidence>
<dbReference type="GO" id="GO:0000287">
    <property type="term" value="F:magnesium ion binding"/>
    <property type="evidence" value="ECO:0007669"/>
    <property type="project" value="UniProtKB-UniRule"/>
</dbReference>
<feature type="binding site" evidence="7">
    <location>
        <position position="968"/>
    </location>
    <ligand>
        <name>Mg(2+)</name>
        <dbReference type="ChEBI" id="CHEBI:18420"/>
    </ligand>
</feature>
<dbReference type="PANTHER" id="PTHR11815:SF10">
    <property type="entry name" value="SUCCINATE--COA LIGASE [GDP-FORMING] SUBUNIT BETA, MITOCHONDRIAL"/>
    <property type="match status" value="1"/>
</dbReference>
<evidence type="ECO:0000256" key="3">
    <source>
        <dbReference type="ARBA" id="ARBA00022598"/>
    </source>
</evidence>
<keyword evidence="4 7" id="KW-0479">Metal-binding</keyword>
<organism evidence="11 12">
    <name type="scientific">Heterodera trifolii</name>
    <dbReference type="NCBI Taxonomy" id="157864"/>
    <lineage>
        <taxon>Eukaryota</taxon>
        <taxon>Metazoa</taxon>
        <taxon>Ecdysozoa</taxon>
        <taxon>Nematoda</taxon>
        <taxon>Chromadorea</taxon>
        <taxon>Rhabditida</taxon>
        <taxon>Tylenchina</taxon>
        <taxon>Tylenchomorpha</taxon>
        <taxon>Tylenchoidea</taxon>
        <taxon>Heteroderidae</taxon>
        <taxon>Heteroderinae</taxon>
        <taxon>Heterodera</taxon>
    </lineage>
</organism>
<dbReference type="HAMAP" id="MF_00558">
    <property type="entry name" value="Succ_CoA_beta"/>
    <property type="match status" value="1"/>
</dbReference>
<dbReference type="PROSITE" id="PS01217">
    <property type="entry name" value="SUCCINYL_COA_LIG_3"/>
    <property type="match status" value="1"/>
</dbReference>
<feature type="binding site" evidence="7">
    <location>
        <position position="792"/>
    </location>
    <ligand>
        <name>ATP</name>
        <dbReference type="ChEBI" id="CHEBI:30616"/>
    </ligand>
</feature>
<dbReference type="EC" id="6.2.1.5" evidence="7"/>
<evidence type="ECO:0000256" key="1">
    <source>
        <dbReference type="ARBA" id="ARBA00005064"/>
    </source>
</evidence>
<dbReference type="FunFam" id="3.40.50.261:FF:000001">
    <property type="entry name" value="Succinate--CoA ligase [ADP-forming] subunit beta"/>
    <property type="match status" value="1"/>
</dbReference>
<keyword evidence="7" id="KW-0067">ATP-binding</keyword>
<comment type="cofactor">
    <cofactor evidence="7">
        <name>Mg(2+)</name>
        <dbReference type="ChEBI" id="CHEBI:18420"/>
    </cofactor>
    <text evidence="7">Binds 1 Mg(2+) ion per subunit.</text>
</comment>
<feature type="binding site" evidence="7">
    <location>
        <position position="1019"/>
    </location>
    <ligand>
        <name>substrate</name>
        <note>ligand shared with subunit alpha</note>
    </ligand>
</feature>
<dbReference type="SUPFAM" id="SSF52210">
    <property type="entry name" value="Succinyl-CoA synthetase domains"/>
    <property type="match status" value="1"/>
</dbReference>